<protein>
    <submittedName>
        <fullName evidence="2">Purine nucleoside permease</fullName>
    </submittedName>
</protein>
<feature type="signal peptide" evidence="1">
    <location>
        <begin position="1"/>
        <end position="23"/>
    </location>
</feature>
<comment type="caution">
    <text evidence="2">The sequence shown here is derived from an EMBL/GenBank/DDBJ whole genome shotgun (WGS) entry which is preliminary data.</text>
</comment>
<dbReference type="RefSeq" id="WP_184219333.1">
    <property type="nucleotide sequence ID" value="NZ_JACIIU010000001.1"/>
</dbReference>
<dbReference type="PANTHER" id="PTHR38643:SF1">
    <property type="entry name" value="PURINE NUCLEOSIDE PERMEASE C285.05-RELATED"/>
    <property type="match status" value="1"/>
</dbReference>
<dbReference type="AlphaFoldDB" id="A0A841LTW5"/>
<accession>A0A841LTW5</accession>
<dbReference type="InterPro" id="IPR009486">
    <property type="entry name" value="Pur_nuclsid_perm"/>
</dbReference>
<dbReference type="PANTHER" id="PTHR38643">
    <property type="entry name" value="PURINE NUCLEOSIDE PERMEASE C285.05-RELATED"/>
    <property type="match status" value="1"/>
</dbReference>
<name>A0A841LTW5_9HYPH</name>
<gene>
    <name evidence="2" type="ORF">FHS77_000445</name>
</gene>
<proteinExistence type="predicted"/>
<reference evidence="2 3" key="1">
    <citation type="submission" date="2020-08" db="EMBL/GenBank/DDBJ databases">
        <title>Genomic Encyclopedia of Type Strains, Phase IV (KMG-IV): sequencing the most valuable type-strain genomes for metagenomic binning, comparative biology and taxonomic classification.</title>
        <authorList>
            <person name="Goeker M."/>
        </authorList>
    </citation>
    <scope>NUCLEOTIDE SEQUENCE [LARGE SCALE GENOMIC DNA]</scope>
    <source>
        <strain evidence="2 3">DSM 22336</strain>
    </source>
</reference>
<dbReference type="Proteomes" id="UP000555393">
    <property type="component" value="Unassembled WGS sequence"/>
</dbReference>
<evidence type="ECO:0000256" key="1">
    <source>
        <dbReference type="SAM" id="SignalP"/>
    </source>
</evidence>
<sequence>MKTTLKTSIALGALLAGVSFAQAEEKIAPKVMIITMFGQEAKPWLDGEKFTKHIALPGLSAEYPNVDCTDEGLCHVTTSMGLANAASTISAVTLSDKFDLTKTYFLIAGIAGVDPAQGTLGSALWAKYSVSSGLNHRIDLREAPEGWSTDSFPLGANSPEEKAKWSAGSEVYALNPALADYAFETTKNVELIDGDGAKEYRKHYTQKAALGTPHVGQCDTLSSDTYWHGTKLAEAMAKWVSLFTDGKANYCTSQMEDNATLTALKRGADAKLLDFDRIALLRTASNFDRQGQDQTPLESLKDNSGGFALATTNAYRVGKAYASSIMKDWNKWAEAPQVKAAQ</sequence>
<organism evidence="2 3">
    <name type="scientific">Paenochrobactrum gallinarii</name>
    <dbReference type="NCBI Taxonomy" id="643673"/>
    <lineage>
        <taxon>Bacteria</taxon>
        <taxon>Pseudomonadati</taxon>
        <taxon>Pseudomonadota</taxon>
        <taxon>Alphaproteobacteria</taxon>
        <taxon>Hyphomicrobiales</taxon>
        <taxon>Brucellaceae</taxon>
        <taxon>Paenochrobactrum</taxon>
    </lineage>
</organism>
<evidence type="ECO:0000313" key="3">
    <source>
        <dbReference type="Proteomes" id="UP000555393"/>
    </source>
</evidence>
<keyword evidence="1" id="KW-0732">Signal</keyword>
<dbReference type="GO" id="GO:0055085">
    <property type="term" value="P:transmembrane transport"/>
    <property type="evidence" value="ECO:0007669"/>
    <property type="project" value="InterPro"/>
</dbReference>
<dbReference type="PIRSF" id="PIRSF013171">
    <property type="entry name" value="Pur_nuclsid_perm"/>
    <property type="match status" value="1"/>
</dbReference>
<evidence type="ECO:0000313" key="2">
    <source>
        <dbReference type="EMBL" id="MBB6259937.1"/>
    </source>
</evidence>
<keyword evidence="3" id="KW-1185">Reference proteome</keyword>
<dbReference type="EMBL" id="JACIIU010000001">
    <property type="protein sequence ID" value="MBB6259937.1"/>
    <property type="molecule type" value="Genomic_DNA"/>
</dbReference>
<dbReference type="Pfam" id="PF06516">
    <property type="entry name" value="NUP"/>
    <property type="match status" value="1"/>
</dbReference>
<feature type="chain" id="PRO_5032963150" evidence="1">
    <location>
        <begin position="24"/>
        <end position="342"/>
    </location>
</feature>